<dbReference type="KEGG" id="ccp:CHC_T00010227001"/>
<dbReference type="EMBL" id="HG001460">
    <property type="protein sequence ID" value="CDF32204.1"/>
    <property type="molecule type" value="Genomic_DNA"/>
</dbReference>
<name>R7Q2C5_CHOCR</name>
<evidence type="ECO:0000259" key="5">
    <source>
        <dbReference type="Pfam" id="PF10433"/>
    </source>
</evidence>
<feature type="domain" description="RSE1/DDB1/CPSF1 second beta-propeller" evidence="6">
    <location>
        <begin position="817"/>
        <end position="1405"/>
    </location>
</feature>
<feature type="compositionally biased region" description="Basic and acidic residues" evidence="3">
    <location>
        <begin position="675"/>
        <end position="697"/>
    </location>
</feature>
<organism evidence="7 8">
    <name type="scientific">Chondrus crispus</name>
    <name type="common">Carrageen Irish moss</name>
    <name type="synonym">Polymorpha crispa</name>
    <dbReference type="NCBI Taxonomy" id="2769"/>
    <lineage>
        <taxon>Eukaryota</taxon>
        <taxon>Rhodophyta</taxon>
        <taxon>Florideophyceae</taxon>
        <taxon>Rhodymeniophycidae</taxon>
        <taxon>Gigartinales</taxon>
        <taxon>Gigartinaceae</taxon>
        <taxon>Chondrus</taxon>
    </lineage>
</organism>
<comment type="subcellular location">
    <subcellularLocation>
        <location evidence="1">Nucleus</location>
    </subcellularLocation>
</comment>
<feature type="compositionally biased region" description="Polar residues" evidence="3">
    <location>
        <begin position="764"/>
        <end position="774"/>
    </location>
</feature>
<dbReference type="GO" id="GO:0005634">
    <property type="term" value="C:nucleus"/>
    <property type="evidence" value="ECO:0007669"/>
    <property type="project" value="UniProtKB-SubCell"/>
</dbReference>
<evidence type="ECO:0000256" key="2">
    <source>
        <dbReference type="ARBA" id="ARBA00023242"/>
    </source>
</evidence>
<dbReference type="RefSeq" id="XP_005711869.1">
    <property type="nucleotide sequence ID" value="XM_005711812.1"/>
</dbReference>
<dbReference type="Pfam" id="PF03178">
    <property type="entry name" value="CPSF_A"/>
    <property type="match status" value="1"/>
</dbReference>
<reference evidence="8" key="1">
    <citation type="journal article" date="2013" name="Proc. Natl. Acad. Sci. U.S.A.">
        <title>Genome structure and metabolic features in the red seaweed Chondrus crispus shed light on evolution of the Archaeplastida.</title>
        <authorList>
            <person name="Collen J."/>
            <person name="Porcel B."/>
            <person name="Carre W."/>
            <person name="Ball S.G."/>
            <person name="Chaparro C."/>
            <person name="Tonon T."/>
            <person name="Barbeyron T."/>
            <person name="Michel G."/>
            <person name="Noel B."/>
            <person name="Valentin K."/>
            <person name="Elias M."/>
            <person name="Artiguenave F."/>
            <person name="Arun A."/>
            <person name="Aury J.M."/>
            <person name="Barbosa-Neto J.F."/>
            <person name="Bothwell J.H."/>
            <person name="Bouget F.Y."/>
            <person name="Brillet L."/>
            <person name="Cabello-Hurtado F."/>
            <person name="Capella-Gutierrez S."/>
            <person name="Charrier B."/>
            <person name="Cladiere L."/>
            <person name="Cock J.M."/>
            <person name="Coelho S.M."/>
            <person name="Colleoni C."/>
            <person name="Czjzek M."/>
            <person name="Da Silva C."/>
            <person name="Delage L."/>
            <person name="Denoeud F."/>
            <person name="Deschamps P."/>
            <person name="Dittami S.M."/>
            <person name="Gabaldon T."/>
            <person name="Gachon C.M."/>
            <person name="Groisillier A."/>
            <person name="Herve C."/>
            <person name="Jabbari K."/>
            <person name="Katinka M."/>
            <person name="Kloareg B."/>
            <person name="Kowalczyk N."/>
            <person name="Labadie K."/>
            <person name="Leblanc C."/>
            <person name="Lopez P.J."/>
            <person name="McLachlan D.H."/>
            <person name="Meslet-Cladiere L."/>
            <person name="Moustafa A."/>
            <person name="Nehr Z."/>
            <person name="Nyvall Collen P."/>
            <person name="Panaud O."/>
            <person name="Partensky F."/>
            <person name="Poulain J."/>
            <person name="Rensing S.A."/>
            <person name="Rousvoal S."/>
            <person name="Samson G."/>
            <person name="Symeonidi A."/>
            <person name="Weissenbach J."/>
            <person name="Zambounis A."/>
            <person name="Wincker P."/>
            <person name="Boyen C."/>
        </authorList>
    </citation>
    <scope>NUCLEOTIDE SEQUENCE [LARGE SCALE GENOMIC DNA]</scope>
    <source>
        <strain evidence="8">cv. Stackhouse</strain>
    </source>
</reference>
<feature type="region of interest" description="Disordered" evidence="3">
    <location>
        <begin position="1042"/>
        <end position="1106"/>
    </location>
</feature>
<feature type="domain" description="RSE1/DDB1/CPSF1 C-terminal" evidence="4">
    <location>
        <begin position="1499"/>
        <end position="1822"/>
    </location>
</feature>
<evidence type="ECO:0000259" key="6">
    <source>
        <dbReference type="Pfam" id="PF23726"/>
    </source>
</evidence>
<evidence type="ECO:0000256" key="3">
    <source>
        <dbReference type="SAM" id="MobiDB-lite"/>
    </source>
</evidence>
<feature type="domain" description="RSE1/DDB1/CPSF1 first beta-propeller" evidence="5">
    <location>
        <begin position="14"/>
        <end position="418"/>
    </location>
</feature>
<dbReference type="STRING" id="2769.R7Q2C5"/>
<dbReference type="OrthoDB" id="4057at2759"/>
<dbReference type="Gene3D" id="2.130.10.10">
    <property type="entry name" value="YVTN repeat-like/Quinoprotein amine dehydrogenase"/>
    <property type="match status" value="3"/>
</dbReference>
<feature type="region of interest" description="Disordered" evidence="3">
    <location>
        <begin position="675"/>
        <end position="779"/>
    </location>
</feature>
<dbReference type="Pfam" id="PF10433">
    <property type="entry name" value="Beta-prop_RSE1_1st"/>
    <property type="match status" value="1"/>
</dbReference>
<evidence type="ECO:0000256" key="1">
    <source>
        <dbReference type="ARBA" id="ARBA00004123"/>
    </source>
</evidence>
<dbReference type="OMA" id="RERKDTC"/>
<dbReference type="PANTHER" id="PTHR10644">
    <property type="entry name" value="DNA REPAIR/RNA PROCESSING CPSF FAMILY"/>
    <property type="match status" value="1"/>
</dbReference>
<dbReference type="Proteomes" id="UP000012073">
    <property type="component" value="Unassembled WGS sequence"/>
</dbReference>
<feature type="compositionally biased region" description="Basic and acidic residues" evidence="3">
    <location>
        <begin position="492"/>
        <end position="504"/>
    </location>
</feature>
<gene>
    <name evidence="7" type="ORF">CHC_T00010227001</name>
</gene>
<accession>R7Q2C5</accession>
<dbReference type="PhylomeDB" id="R7Q2C5"/>
<dbReference type="InterPro" id="IPR004871">
    <property type="entry name" value="RSE1/DDB1/CPSF1_C"/>
</dbReference>
<dbReference type="Gramene" id="CDF32204">
    <property type="protein sequence ID" value="CDF32204"/>
    <property type="gene ID" value="CHC_T00010227001"/>
</dbReference>
<dbReference type="InterPro" id="IPR050358">
    <property type="entry name" value="RSE1/DDB1/CFT1"/>
</dbReference>
<evidence type="ECO:0000313" key="7">
    <source>
        <dbReference type="EMBL" id="CDF32204.1"/>
    </source>
</evidence>
<proteinExistence type="predicted"/>
<dbReference type="InterPro" id="IPR018846">
    <property type="entry name" value="Beta-prop_RSE1/DDB1/CPSF1_1st"/>
</dbReference>
<dbReference type="InterPro" id="IPR058543">
    <property type="entry name" value="Beta-prop_RSE1/DDB1/CPSF1_2nd"/>
</dbReference>
<evidence type="ECO:0000313" key="8">
    <source>
        <dbReference type="Proteomes" id="UP000012073"/>
    </source>
</evidence>
<dbReference type="GeneID" id="17319585"/>
<feature type="compositionally biased region" description="Polar residues" evidence="3">
    <location>
        <begin position="698"/>
        <end position="715"/>
    </location>
</feature>
<feature type="compositionally biased region" description="Basic and acidic residues" evidence="3">
    <location>
        <begin position="1057"/>
        <end position="1072"/>
    </location>
</feature>
<keyword evidence="2" id="KW-0539">Nucleus</keyword>
<dbReference type="InterPro" id="IPR015943">
    <property type="entry name" value="WD40/YVTN_repeat-like_dom_sf"/>
</dbReference>
<feature type="region of interest" description="Disordered" evidence="3">
    <location>
        <begin position="418"/>
        <end position="508"/>
    </location>
</feature>
<keyword evidence="8" id="KW-1185">Reference proteome</keyword>
<evidence type="ECO:0000259" key="4">
    <source>
        <dbReference type="Pfam" id="PF03178"/>
    </source>
</evidence>
<dbReference type="Pfam" id="PF23726">
    <property type="entry name" value="Beta-prop_RSE1_2nd"/>
    <property type="match status" value="1"/>
</dbReference>
<dbReference type="GO" id="GO:0003676">
    <property type="term" value="F:nucleic acid binding"/>
    <property type="evidence" value="ECO:0007669"/>
    <property type="project" value="InterPro"/>
</dbReference>
<protein>
    <submittedName>
        <fullName evidence="7">Cleavage and polyadenylation specificity factor, 160kDa variant</fullName>
    </submittedName>
</protein>
<sequence length="1898" mass="206505">MFGVVREFQAPMGVTHAVRGRFGPTSSSLAVVFARKNSLDIYVVRANAEMARLELLQSTPLGANVFTMAVSRRGTQDLLCIGFDRMRIALMSWDHDVRGWVTDQLLDLGTLLGSKLCSPSSIMRSLDPEDFGRPLLRGTVGDSGEPLIRTDPSGRCIAVLSKNQNALYIVPLRPEDDQTRAEERVVSKAEVFLIDIPTEYDATNIKDFTFLEGTFEPNILLLHEPKRTWAGRAAVQRNTCQLLNLSVDIRSKRHTKSWAMDTLAYDSAKVVAVPESAGGGALLLSASVILQVRHGACVAGLSLNCFGDAYATEVKGKYDMITASDTLVECDAAHCRFLDYEERVPESPGESIQCIALLSLKGGELYFLNVAVGSRNTISMKRAGSTVMASEVVPVNERFFVLASRLSDSLLVEYQRSADSAEQTDASSKTKNKAYNGDPSSLSKSKTSKRKRKTRSAENEAEYELIYGVKPPPESSEEDSDDEHGNKQSSLKLEEKDEGTRGVYDDEDELGWVFNSETDGERSQGKASGAGNWALKVKDTLPCFGPGADLAIGASPEDLTKLDIVVAGGFAKNGCLGVVHESIRPTSRAEFIVPGCNGVWTLRDLTVAKNEKAEREERNAATSIRNAARRARNTKKHAAKKRYIEQAIEELRKERVAQKIAEAKAEEAKVEKARAEKAKAEKGETEKAEAEKGKSELESTVNGATGQENGSVVETNSEEADAGSDGKRPLKVRFAKAEDTVQTPAPEAEAKGLAAPPLKKMKSENGNSASTVNPEPSKDTAQIEISEDVRLQIEQGAEAEFPPEPEDPLEEAIAEEGALHSYMLLSTESATTVLKTGLEIEELVNESVDFVTTSKTLAAGNVLENHAVVQVVTSYVKLLKEGKIQCEYKLPDGKGLIRSAQISDPLILLETNQNHVVVLTAKADLVIEGEDDAQKPSATSGGEELFDEYGMALDDPSASGQIDVASAKKKEAAGKLDAKASDSKSQEVIGYKNFSFGVEFSTLESLEAVGSVSASFLYKGPLADEVASDGILVHGSGGQATKVPTAFQADNGEQETEEGKKEKLVAEGAKDEVQEDDDDRLLYGDDSQDEADIELYGTTDQDSNTKDLAMGTSRGGIQWSANMISGADGKAENVIHQEGGINSKSAPPEKGVVALPDPSQIDKGHSHLLIICRSDGALEVLSPSLQWKTVLECPSFFAAPPLVKDSPISAEDKEKGNYLFASKDLVINNIAMMELSGSALLPGLSSAVLIAISATGAPMVYRSYMCSKSSTTSHAKSRLSMHRIVYRDRTAHIVTQSVSCCLGSKDNASVESKTSTPKAPIVHFRNIAGRAGVFVGGPCPFFVFAERGYPRMHALSHTSVTGAEISIEEYETGHKVWGFTEFHNVKCPRGFISVGNDGVVRIAELLPPSVMNFDAPTPMRKIALRCTPHKVAYHNGSKTYGVLASMPTLTKREERLARILQSLEKHDRRHYQHTAAQAEAETVDERANRVPPLFEELHELRVYRPDTWELIKSHKLQQGEVGLAIANMKVDVYKQRTVASGVDIPSSKKGDDGNESQFAASQKMRPKDMLVVGTGHLNGEDASSRGRLLLFEVSRQDLLTDEGGVFTAFQLQLIAEKELFSPVTAVASMEGYVIAGVGPQVSVYKLVGDEIIHLSFAFGQLYCTALASLKQYVVAADMCKSVSFMYFRDRNNSVNFLGKDYEHVTSYAADFLIENENVSIIVSDGNANVQLMNYAHASVPESQGGKRLLINGGVQFGSRINKFVRTRAPDRRADLETGRVKKKSGRHVLLFSTLDGGIGALVAVNEVEFRNLKRIRDKLVEHPGIVRHTGANPLEQTAFRPETASTVVLQQHLLDSRSMFDLFSLSLIEMRMIARQTETDLGGLAKTLMTMDSVLYKF</sequence>
<feature type="compositionally biased region" description="Polar residues" evidence="3">
    <location>
        <begin position="418"/>
        <end position="429"/>
    </location>
</feature>